<comment type="caution">
    <text evidence="2">The sequence shown here is derived from an EMBL/GenBank/DDBJ whole genome shotgun (WGS) entry which is preliminary data.</text>
</comment>
<sequence>MDLRLSQIKRAAAPVSEVACSGPTKKYKTSSLWPKVKLADSRERTATWSRAEKDRVLELLQMGLTSPLMIAKHMGMTKSLRQVAEFLEYLKVCSTLVGSDDDGSSTDSESGDSEDSSESASESSTSESVSETVPAANAARLSHRSRPASSESGSGSSGSSSESSSDSEVASRRMSVDSGGGYMSVESDSNSPAPDSDSDVESIGSSSKLDTSGGSSSSADESEETSSESESDDSSESDGVSEASDDGQSIATEETQSLAEARRCDKKTISFNRKMFKLFRHKYKGQLHHYWDSVLFDPEYGDVLAKLIHGDDKCTVDQATYSELLLAVIHFVQVIVRDAAARQSITRGTIHANANTPKRSDVFHCIYEALDSSGFPPRRPLNELYDGLLYKYLDEATYDLLCDEDTLEP</sequence>
<evidence type="ECO:0000256" key="1">
    <source>
        <dbReference type="SAM" id="MobiDB-lite"/>
    </source>
</evidence>
<feature type="compositionally biased region" description="Low complexity" evidence="1">
    <location>
        <begin position="149"/>
        <end position="168"/>
    </location>
</feature>
<gene>
    <name evidence="2" type="ORF">IWW39_003613</name>
</gene>
<proteinExistence type="predicted"/>
<reference evidence="2" key="1">
    <citation type="submission" date="2022-07" db="EMBL/GenBank/DDBJ databases">
        <title>Phylogenomic reconstructions and comparative analyses of Kickxellomycotina fungi.</title>
        <authorList>
            <person name="Reynolds N.K."/>
            <person name="Stajich J.E."/>
            <person name="Barry K."/>
            <person name="Grigoriev I.V."/>
            <person name="Crous P."/>
            <person name="Smith M.E."/>
        </authorList>
    </citation>
    <scope>NUCLEOTIDE SEQUENCE</scope>
    <source>
        <strain evidence="2">CBS 109367</strain>
    </source>
</reference>
<feature type="compositionally biased region" description="Acidic residues" evidence="1">
    <location>
        <begin position="99"/>
        <end position="117"/>
    </location>
</feature>
<protein>
    <submittedName>
        <fullName evidence="2">Uncharacterized protein</fullName>
    </submittedName>
</protein>
<keyword evidence="3" id="KW-1185">Reference proteome</keyword>
<dbReference type="OrthoDB" id="2240312at2759"/>
<feature type="compositionally biased region" description="Low complexity" evidence="1">
    <location>
        <begin position="187"/>
        <end position="219"/>
    </location>
</feature>
<evidence type="ECO:0000313" key="2">
    <source>
        <dbReference type="EMBL" id="KAJ2686467.1"/>
    </source>
</evidence>
<organism evidence="2 3">
    <name type="scientific">Coemansia spiralis</name>
    <dbReference type="NCBI Taxonomy" id="417178"/>
    <lineage>
        <taxon>Eukaryota</taxon>
        <taxon>Fungi</taxon>
        <taxon>Fungi incertae sedis</taxon>
        <taxon>Zoopagomycota</taxon>
        <taxon>Kickxellomycotina</taxon>
        <taxon>Kickxellomycetes</taxon>
        <taxon>Kickxellales</taxon>
        <taxon>Kickxellaceae</taxon>
        <taxon>Coemansia</taxon>
    </lineage>
</organism>
<accession>A0A9W8GEK0</accession>
<feature type="compositionally biased region" description="Polar residues" evidence="1">
    <location>
        <begin position="249"/>
        <end position="258"/>
    </location>
</feature>
<dbReference type="Proteomes" id="UP001151516">
    <property type="component" value="Unassembled WGS sequence"/>
</dbReference>
<name>A0A9W8GEK0_9FUNG</name>
<feature type="region of interest" description="Disordered" evidence="1">
    <location>
        <begin position="98"/>
        <end position="259"/>
    </location>
</feature>
<dbReference type="EMBL" id="JANBTX010000107">
    <property type="protein sequence ID" value="KAJ2686467.1"/>
    <property type="molecule type" value="Genomic_DNA"/>
</dbReference>
<feature type="compositionally biased region" description="Low complexity" evidence="1">
    <location>
        <begin position="118"/>
        <end position="133"/>
    </location>
</feature>
<feature type="compositionally biased region" description="Acidic residues" evidence="1">
    <location>
        <begin position="220"/>
        <end position="236"/>
    </location>
</feature>
<dbReference type="AlphaFoldDB" id="A0A9W8GEK0"/>
<evidence type="ECO:0000313" key="3">
    <source>
        <dbReference type="Proteomes" id="UP001151516"/>
    </source>
</evidence>